<evidence type="ECO:0000313" key="2">
    <source>
        <dbReference type="EMBL" id="SFN91987.1"/>
    </source>
</evidence>
<reference evidence="3" key="1">
    <citation type="submission" date="2016-10" db="EMBL/GenBank/DDBJ databases">
        <authorList>
            <person name="Varghese N."/>
            <person name="Submissions S."/>
        </authorList>
    </citation>
    <scope>NUCLEOTIDE SEQUENCE [LARGE SCALE GENOMIC DNA]</scope>
    <source>
        <strain evidence="3">DSM 43161</strain>
    </source>
</reference>
<proteinExistence type="predicted"/>
<dbReference type="Proteomes" id="UP000183642">
    <property type="component" value="Unassembled WGS sequence"/>
</dbReference>
<protein>
    <submittedName>
        <fullName evidence="2">Uncharacterized protein</fullName>
    </submittedName>
</protein>
<accession>A0A1I5CYL8</accession>
<evidence type="ECO:0000256" key="1">
    <source>
        <dbReference type="SAM" id="MobiDB-lite"/>
    </source>
</evidence>
<name>A0A1I5CYL8_9ACTN</name>
<organism evidence="2 3">
    <name type="scientific">Geodermatophilus obscurus</name>
    <dbReference type="NCBI Taxonomy" id="1861"/>
    <lineage>
        <taxon>Bacteria</taxon>
        <taxon>Bacillati</taxon>
        <taxon>Actinomycetota</taxon>
        <taxon>Actinomycetes</taxon>
        <taxon>Geodermatophilales</taxon>
        <taxon>Geodermatophilaceae</taxon>
        <taxon>Geodermatophilus</taxon>
    </lineage>
</organism>
<evidence type="ECO:0000313" key="3">
    <source>
        <dbReference type="Proteomes" id="UP000183642"/>
    </source>
</evidence>
<dbReference type="EMBL" id="FOWE01000001">
    <property type="protein sequence ID" value="SFN91987.1"/>
    <property type="molecule type" value="Genomic_DNA"/>
</dbReference>
<gene>
    <name evidence="2" type="ORF">SAMN05660359_00647</name>
</gene>
<sequence length="79" mass="8725">MTTGSGQESGQVTGTQDKDYNLIWFTEQCLSNALRLQTYVQDAERDGDGELADLFRKAQTESRKGAEQGKQLLKARLAG</sequence>
<keyword evidence="3" id="KW-1185">Reference proteome</keyword>
<dbReference type="AlphaFoldDB" id="A0A1I5CYL8"/>
<dbReference type="RefSeq" id="WP_075012007.1">
    <property type="nucleotide sequence ID" value="NZ_FOWE01000001.1"/>
</dbReference>
<feature type="region of interest" description="Disordered" evidence="1">
    <location>
        <begin position="59"/>
        <end position="79"/>
    </location>
</feature>
<dbReference type="OrthoDB" id="495805at2"/>